<keyword evidence="3" id="KW-1185">Reference proteome</keyword>
<feature type="transmembrane region" description="Helical" evidence="1">
    <location>
        <begin position="21"/>
        <end position="38"/>
    </location>
</feature>
<keyword evidence="1" id="KW-0472">Membrane</keyword>
<dbReference type="STRING" id="354355.SAMN05660816_03896"/>
<evidence type="ECO:0000313" key="2">
    <source>
        <dbReference type="EMBL" id="OQP41055.1"/>
    </source>
</evidence>
<proteinExistence type="predicted"/>
<accession>A0A1V9E563</accession>
<organism evidence="2 3">
    <name type="scientific">Niastella yeongjuensis</name>
    <dbReference type="NCBI Taxonomy" id="354355"/>
    <lineage>
        <taxon>Bacteria</taxon>
        <taxon>Pseudomonadati</taxon>
        <taxon>Bacteroidota</taxon>
        <taxon>Chitinophagia</taxon>
        <taxon>Chitinophagales</taxon>
        <taxon>Chitinophagaceae</taxon>
        <taxon>Niastella</taxon>
    </lineage>
</organism>
<reference evidence="3" key="1">
    <citation type="submission" date="2016-04" db="EMBL/GenBank/DDBJ databases">
        <authorList>
            <person name="Chen L."/>
            <person name="Zhuang W."/>
            <person name="Wang G."/>
        </authorList>
    </citation>
    <scope>NUCLEOTIDE SEQUENCE [LARGE SCALE GENOMIC DNA]</scope>
    <source>
        <strain evidence="3">17621</strain>
    </source>
</reference>
<gene>
    <name evidence="2" type="ORF">A4H97_15775</name>
</gene>
<sequence>MNSIQRILHRPFFIKLFNWEYWSFATVYFCIYPVWFLLCLRARSFFFFAASNPTIRNGGFLGESKKDIITIIPPQYHPPSVFFSIPSNGPLVLRELQRAGLQFPLIGKPNIGGRGRGVKVLRNEEDVLNYARTAYLDFHIQEFVPWKLEAGIFYVRYPDQAAGAVTGIVYKEFLSVTGDGKHTVLQLLQKDKRALMYLGSLQTIHGNRLNVVLPPGEKMIVSPFGNHARGSKFIDASHLADETLTQVIDKICKQIPGFYFGRLDIRFESWEALKCGRNFSIIEVNGAGAEPTHIYDPRHSIFFAWKEIIRHWVMLYRVSRINHQKGHRYLGFREGIAMFKEAKDWARKLNAMTE</sequence>
<dbReference type="SUPFAM" id="SSF56059">
    <property type="entry name" value="Glutathione synthetase ATP-binding domain-like"/>
    <property type="match status" value="1"/>
</dbReference>
<keyword evidence="1" id="KW-0812">Transmembrane</keyword>
<protein>
    <recommendedName>
        <fullName evidence="4">D-alanine--D-alanine ligase</fullName>
    </recommendedName>
</protein>
<dbReference type="RefSeq" id="WP_081204037.1">
    <property type="nucleotide sequence ID" value="NZ_FOCZ01000007.1"/>
</dbReference>
<comment type="caution">
    <text evidence="2">The sequence shown here is derived from an EMBL/GenBank/DDBJ whole genome shotgun (WGS) entry which is preliminary data.</text>
</comment>
<evidence type="ECO:0008006" key="4">
    <source>
        <dbReference type="Google" id="ProtNLM"/>
    </source>
</evidence>
<dbReference type="OrthoDB" id="9775266at2"/>
<name>A0A1V9E563_9BACT</name>
<keyword evidence="1" id="KW-1133">Transmembrane helix</keyword>
<dbReference type="AlphaFoldDB" id="A0A1V9E563"/>
<evidence type="ECO:0000313" key="3">
    <source>
        <dbReference type="Proteomes" id="UP000192610"/>
    </source>
</evidence>
<dbReference type="EMBL" id="LVXG01000067">
    <property type="protein sequence ID" value="OQP41055.1"/>
    <property type="molecule type" value="Genomic_DNA"/>
</dbReference>
<dbReference type="Proteomes" id="UP000192610">
    <property type="component" value="Unassembled WGS sequence"/>
</dbReference>
<evidence type="ECO:0000256" key="1">
    <source>
        <dbReference type="SAM" id="Phobius"/>
    </source>
</evidence>